<dbReference type="VEuPathDB" id="FungiDB:MELLADRAFT_56454"/>
<accession>F4RQV1</accession>
<dbReference type="Proteomes" id="UP000001072">
    <property type="component" value="Unassembled WGS sequence"/>
</dbReference>
<evidence type="ECO:0000313" key="1">
    <source>
        <dbReference type="EMBL" id="EGG05105.1"/>
    </source>
</evidence>
<dbReference type="HOGENOM" id="CLU_2483819_0_0_1"/>
<dbReference type="OrthoDB" id="5565328at2759"/>
<organism evidence="2">
    <name type="scientific">Melampsora larici-populina (strain 98AG31 / pathotype 3-4-7)</name>
    <name type="common">Poplar leaf rust fungus</name>
    <dbReference type="NCBI Taxonomy" id="747676"/>
    <lineage>
        <taxon>Eukaryota</taxon>
        <taxon>Fungi</taxon>
        <taxon>Dikarya</taxon>
        <taxon>Basidiomycota</taxon>
        <taxon>Pucciniomycotina</taxon>
        <taxon>Pucciniomycetes</taxon>
        <taxon>Pucciniales</taxon>
        <taxon>Melampsoraceae</taxon>
        <taxon>Melampsora</taxon>
    </lineage>
</organism>
<dbReference type="AlphaFoldDB" id="F4RQV1"/>
<dbReference type="GeneID" id="18929041"/>
<keyword evidence="2" id="KW-1185">Reference proteome</keyword>
<gene>
    <name evidence="1" type="ORF">MELLADRAFT_56454</name>
</gene>
<dbReference type="RefSeq" id="XP_007411470.1">
    <property type="nucleotide sequence ID" value="XM_007411408.1"/>
</dbReference>
<dbReference type="KEGG" id="mlr:MELLADRAFT_56454"/>
<name>F4RQV1_MELLP</name>
<evidence type="ECO:0000313" key="2">
    <source>
        <dbReference type="Proteomes" id="UP000001072"/>
    </source>
</evidence>
<reference evidence="2" key="1">
    <citation type="journal article" date="2011" name="Proc. Natl. Acad. Sci. U.S.A.">
        <title>Obligate biotrophy features unraveled by the genomic analysis of rust fungi.</title>
        <authorList>
            <person name="Duplessis S."/>
            <person name="Cuomo C.A."/>
            <person name="Lin Y.-C."/>
            <person name="Aerts A."/>
            <person name="Tisserant E."/>
            <person name="Veneault-Fourrey C."/>
            <person name="Joly D.L."/>
            <person name="Hacquard S."/>
            <person name="Amselem J."/>
            <person name="Cantarel B.L."/>
            <person name="Chiu R."/>
            <person name="Coutinho P.M."/>
            <person name="Feau N."/>
            <person name="Field M."/>
            <person name="Frey P."/>
            <person name="Gelhaye E."/>
            <person name="Goldberg J."/>
            <person name="Grabherr M.G."/>
            <person name="Kodira C.D."/>
            <person name="Kohler A."/>
            <person name="Kuees U."/>
            <person name="Lindquist E.A."/>
            <person name="Lucas S.M."/>
            <person name="Mago R."/>
            <person name="Mauceli E."/>
            <person name="Morin E."/>
            <person name="Murat C."/>
            <person name="Pangilinan J.L."/>
            <person name="Park R."/>
            <person name="Pearson M."/>
            <person name="Quesneville H."/>
            <person name="Rouhier N."/>
            <person name="Sakthikumar S."/>
            <person name="Salamov A.A."/>
            <person name="Schmutz J."/>
            <person name="Selles B."/>
            <person name="Shapiro H."/>
            <person name="Tanguay P."/>
            <person name="Tuskan G.A."/>
            <person name="Henrissat B."/>
            <person name="Van de Peer Y."/>
            <person name="Rouze P."/>
            <person name="Ellis J.G."/>
            <person name="Dodds P.N."/>
            <person name="Schein J.E."/>
            <person name="Zhong S."/>
            <person name="Hamelin R.C."/>
            <person name="Grigoriev I.V."/>
            <person name="Szabo L.J."/>
            <person name="Martin F."/>
        </authorList>
    </citation>
    <scope>NUCLEOTIDE SEQUENCE [LARGE SCALE GENOMIC DNA]</scope>
    <source>
        <strain evidence="2">98AG31 / pathotype 3-4-7</strain>
    </source>
</reference>
<dbReference type="InParanoid" id="F4RQV1"/>
<sequence length="87" mass="9650">MNTRPDQALKMLRACFKASNGFRDPNSLGFNPKVGVPGLGLWSGLKLLEIYENGMAGDGGDDCEDIIRQQIELNRDHEISLKSIPYL</sequence>
<protein>
    <submittedName>
        <fullName evidence="1">Uncharacterized protein</fullName>
    </submittedName>
</protein>
<dbReference type="EMBL" id="GL883114">
    <property type="protein sequence ID" value="EGG05105.1"/>
    <property type="molecule type" value="Genomic_DNA"/>
</dbReference>
<proteinExistence type="predicted"/>